<protein>
    <submittedName>
        <fullName evidence="2">DUF6381 family protein</fullName>
    </submittedName>
</protein>
<comment type="caution">
    <text evidence="2">The sequence shown here is derived from an EMBL/GenBank/DDBJ whole genome shotgun (WGS) entry which is preliminary data.</text>
</comment>
<dbReference type="Pfam" id="PF19908">
    <property type="entry name" value="DUF6381"/>
    <property type="match status" value="1"/>
</dbReference>
<feature type="region of interest" description="Disordered" evidence="1">
    <location>
        <begin position="1"/>
        <end position="63"/>
    </location>
</feature>
<feature type="compositionally biased region" description="Basic and acidic residues" evidence="1">
    <location>
        <begin position="31"/>
        <end position="46"/>
    </location>
</feature>
<dbReference type="InterPro" id="IPR045961">
    <property type="entry name" value="DUF6381"/>
</dbReference>
<feature type="compositionally biased region" description="Basic and acidic residues" evidence="1">
    <location>
        <begin position="1"/>
        <end position="22"/>
    </location>
</feature>
<dbReference type="RefSeq" id="WP_014050098.1">
    <property type="nucleotide sequence ID" value="NZ_JAVREX010000013.1"/>
</dbReference>
<reference evidence="3" key="1">
    <citation type="submission" date="2023-07" db="EMBL/GenBank/DDBJ databases">
        <title>30 novel species of actinomycetes from the DSMZ collection.</title>
        <authorList>
            <person name="Nouioui I."/>
        </authorList>
    </citation>
    <scope>NUCLEOTIDE SEQUENCE [LARGE SCALE GENOMIC DNA]</scope>
    <source>
        <strain evidence="3">DSM 41770</strain>
    </source>
</reference>
<dbReference type="Proteomes" id="UP001183777">
    <property type="component" value="Unassembled WGS sequence"/>
</dbReference>
<sequence length="63" mass="7107">MSESDDLHGRARQMRDKAKDLQESAEQAADPGERKRLQDKARRLEAESEQVSGMASGDIYPME</sequence>
<name>A0ABU2RQA4_9ACTN</name>
<proteinExistence type="predicted"/>
<accession>A0ABU2RQA4</accession>
<organism evidence="2 3">
    <name type="scientific">Streptomyces salyersiae</name>
    <dbReference type="NCBI Taxonomy" id="3075530"/>
    <lineage>
        <taxon>Bacteria</taxon>
        <taxon>Bacillati</taxon>
        <taxon>Actinomycetota</taxon>
        <taxon>Actinomycetes</taxon>
        <taxon>Kitasatosporales</taxon>
        <taxon>Streptomycetaceae</taxon>
        <taxon>Streptomyces</taxon>
    </lineage>
</organism>
<keyword evidence="3" id="KW-1185">Reference proteome</keyword>
<gene>
    <name evidence="2" type="ORF">RM649_25770</name>
</gene>
<evidence type="ECO:0000313" key="2">
    <source>
        <dbReference type="EMBL" id="MDT0431037.1"/>
    </source>
</evidence>
<evidence type="ECO:0000256" key="1">
    <source>
        <dbReference type="SAM" id="MobiDB-lite"/>
    </source>
</evidence>
<dbReference type="EMBL" id="JAVREX010000013">
    <property type="protein sequence ID" value="MDT0431037.1"/>
    <property type="molecule type" value="Genomic_DNA"/>
</dbReference>
<evidence type="ECO:0000313" key="3">
    <source>
        <dbReference type="Proteomes" id="UP001183777"/>
    </source>
</evidence>